<sequence>MHSSDNSTQQKKEEEEFEPEELNITQFMQGQSDPESEEEVDFLNIKYRPFKHLPAKLSYKQIQEFRKKGLKTPNEQLNWLNTNKIWNSLNQDQKYGPMSIQFLSNNLEVLGKKDLNVPKNLDKINKIIEFGPPLPDQEPETYNHVLILSKEQQDTIAELAMAYRNIYPLSPSIEAYIPARQKIVTVMRKHRELDEVPPLNELLTEEEKIR</sequence>
<organism evidence="2 3">
    <name type="scientific">Tritrichomonas musculus</name>
    <dbReference type="NCBI Taxonomy" id="1915356"/>
    <lineage>
        <taxon>Eukaryota</taxon>
        <taxon>Metamonada</taxon>
        <taxon>Parabasalia</taxon>
        <taxon>Tritrichomonadida</taxon>
        <taxon>Tritrichomonadidae</taxon>
        <taxon>Tritrichomonas</taxon>
    </lineage>
</organism>
<feature type="region of interest" description="Disordered" evidence="1">
    <location>
        <begin position="1"/>
        <end position="38"/>
    </location>
</feature>
<evidence type="ECO:0000313" key="3">
    <source>
        <dbReference type="Proteomes" id="UP001470230"/>
    </source>
</evidence>
<protein>
    <submittedName>
        <fullName evidence="2">Uncharacterized protein</fullName>
    </submittedName>
</protein>
<comment type="caution">
    <text evidence="2">The sequence shown here is derived from an EMBL/GenBank/DDBJ whole genome shotgun (WGS) entry which is preliminary data.</text>
</comment>
<feature type="compositionally biased region" description="Polar residues" evidence="1">
    <location>
        <begin position="23"/>
        <end position="33"/>
    </location>
</feature>
<name>A0ABR2KKC2_9EUKA</name>
<dbReference type="EMBL" id="JAPFFF010000004">
    <property type="protein sequence ID" value="KAK8891286.1"/>
    <property type="molecule type" value="Genomic_DNA"/>
</dbReference>
<keyword evidence="3" id="KW-1185">Reference proteome</keyword>
<dbReference type="Proteomes" id="UP001470230">
    <property type="component" value="Unassembled WGS sequence"/>
</dbReference>
<accession>A0ABR2KKC2</accession>
<proteinExistence type="predicted"/>
<evidence type="ECO:0000313" key="2">
    <source>
        <dbReference type="EMBL" id="KAK8891286.1"/>
    </source>
</evidence>
<evidence type="ECO:0000256" key="1">
    <source>
        <dbReference type="SAM" id="MobiDB-lite"/>
    </source>
</evidence>
<reference evidence="2 3" key="1">
    <citation type="submission" date="2024-04" db="EMBL/GenBank/DDBJ databases">
        <title>Tritrichomonas musculus Genome.</title>
        <authorList>
            <person name="Alves-Ferreira E."/>
            <person name="Grigg M."/>
            <person name="Lorenzi H."/>
            <person name="Galac M."/>
        </authorList>
    </citation>
    <scope>NUCLEOTIDE SEQUENCE [LARGE SCALE GENOMIC DNA]</scope>
    <source>
        <strain evidence="2 3">EAF2021</strain>
    </source>
</reference>
<gene>
    <name evidence="2" type="ORF">M9Y10_028494</name>
</gene>